<feature type="region of interest" description="Disordered" evidence="1">
    <location>
        <begin position="18"/>
        <end position="59"/>
    </location>
</feature>
<dbReference type="EMBL" id="CAJVPZ010002818">
    <property type="protein sequence ID" value="CAG8519755.1"/>
    <property type="molecule type" value="Genomic_DNA"/>
</dbReference>
<feature type="compositionally biased region" description="Basic and acidic residues" evidence="1">
    <location>
        <begin position="35"/>
        <end position="59"/>
    </location>
</feature>
<evidence type="ECO:0000313" key="3">
    <source>
        <dbReference type="Proteomes" id="UP000789396"/>
    </source>
</evidence>
<sequence>MDLNESNQNDQSIQYNYESNYESDQRSINFGQKSSVKEHASSDQHIDAIKLDTAKKLKD</sequence>
<feature type="compositionally biased region" description="Polar residues" evidence="1">
    <location>
        <begin position="18"/>
        <end position="34"/>
    </location>
</feature>
<comment type="caution">
    <text evidence="2">The sequence shown here is derived from an EMBL/GenBank/DDBJ whole genome shotgun (WGS) entry which is preliminary data.</text>
</comment>
<keyword evidence="3" id="KW-1185">Reference proteome</keyword>
<evidence type="ECO:0000256" key="1">
    <source>
        <dbReference type="SAM" id="MobiDB-lite"/>
    </source>
</evidence>
<reference evidence="2" key="1">
    <citation type="submission" date="2021-06" db="EMBL/GenBank/DDBJ databases">
        <authorList>
            <person name="Kallberg Y."/>
            <person name="Tangrot J."/>
            <person name="Rosling A."/>
        </authorList>
    </citation>
    <scope>NUCLEOTIDE SEQUENCE</scope>
    <source>
        <strain evidence="2">IN212</strain>
    </source>
</reference>
<accession>A0A9N9A4T6</accession>
<proteinExistence type="predicted"/>
<dbReference type="Proteomes" id="UP000789396">
    <property type="component" value="Unassembled WGS sequence"/>
</dbReference>
<dbReference type="OrthoDB" id="2438546at2759"/>
<name>A0A9N9A4T6_9GLOM</name>
<protein>
    <submittedName>
        <fullName evidence="2">13839_t:CDS:1</fullName>
    </submittedName>
</protein>
<organism evidence="2 3">
    <name type="scientific">Racocetra fulgida</name>
    <dbReference type="NCBI Taxonomy" id="60492"/>
    <lineage>
        <taxon>Eukaryota</taxon>
        <taxon>Fungi</taxon>
        <taxon>Fungi incertae sedis</taxon>
        <taxon>Mucoromycota</taxon>
        <taxon>Glomeromycotina</taxon>
        <taxon>Glomeromycetes</taxon>
        <taxon>Diversisporales</taxon>
        <taxon>Gigasporaceae</taxon>
        <taxon>Racocetra</taxon>
    </lineage>
</organism>
<evidence type="ECO:0000313" key="2">
    <source>
        <dbReference type="EMBL" id="CAG8519755.1"/>
    </source>
</evidence>
<dbReference type="AlphaFoldDB" id="A0A9N9A4T6"/>
<gene>
    <name evidence="2" type="ORF">RFULGI_LOCUS3294</name>
</gene>